<feature type="domain" description="SGNH hydrolase-type esterase" evidence="1">
    <location>
        <begin position="29"/>
        <end position="201"/>
    </location>
</feature>
<gene>
    <name evidence="2" type="ORF">CLV74_13911</name>
</gene>
<dbReference type="GO" id="GO:0016788">
    <property type="term" value="F:hydrolase activity, acting on ester bonds"/>
    <property type="evidence" value="ECO:0007669"/>
    <property type="project" value="UniProtKB-ARBA"/>
</dbReference>
<dbReference type="PROSITE" id="PS51257">
    <property type="entry name" value="PROKAR_LIPOPROTEIN"/>
    <property type="match status" value="1"/>
</dbReference>
<name>A0A2T0W7U0_9RHOB</name>
<protein>
    <submittedName>
        <fullName evidence="2">GDSL-like lipase/acylhydrolase family protein</fullName>
    </submittedName>
</protein>
<dbReference type="RefSeq" id="WP_106269082.1">
    <property type="nucleotide sequence ID" value="NZ_PVTQ01000039.1"/>
</dbReference>
<evidence type="ECO:0000313" key="2">
    <source>
        <dbReference type="EMBL" id="PRY82791.1"/>
    </source>
</evidence>
<dbReference type="OrthoDB" id="7840049at2"/>
<sequence>MRKLFLPLLLLLAACVAEVPRNARIIVAGDSVMAWNGGSRNVAAQLQRILGEPVGDVSLSLAQVDGGIGPLNIPQQINAHAPEWVVLNGGANDLSRNCGCSDCAPVLDRLVSPDGSSGAIPELVTSLRAKGSKVVWVDYYTAPRYAGTTCEAPYQALEMRLSRMAAGDEGVTLVDLDQSFRSDDLSLFANDRIHPSTKGSALIAQSIVNRPDFAGGYFVQRLGDHIE</sequence>
<dbReference type="AlphaFoldDB" id="A0A2T0W7U0"/>
<reference evidence="2 3" key="1">
    <citation type="submission" date="2018-03" db="EMBL/GenBank/DDBJ databases">
        <title>Genomic Encyclopedia of Archaeal and Bacterial Type Strains, Phase II (KMG-II): from individual species to whole genera.</title>
        <authorList>
            <person name="Goeker M."/>
        </authorList>
    </citation>
    <scope>NUCLEOTIDE SEQUENCE [LARGE SCALE GENOMIC DNA]</scope>
    <source>
        <strain evidence="2 3">DSM 100212</strain>
    </source>
</reference>
<dbReference type="EMBL" id="PVTQ01000039">
    <property type="protein sequence ID" value="PRY82791.1"/>
    <property type="molecule type" value="Genomic_DNA"/>
</dbReference>
<evidence type="ECO:0000259" key="1">
    <source>
        <dbReference type="Pfam" id="PF13472"/>
    </source>
</evidence>
<dbReference type="SUPFAM" id="SSF52266">
    <property type="entry name" value="SGNH hydrolase"/>
    <property type="match status" value="1"/>
</dbReference>
<organism evidence="2 3">
    <name type="scientific">Donghicola tyrosinivorans</name>
    <dbReference type="NCBI Taxonomy" id="1652492"/>
    <lineage>
        <taxon>Bacteria</taxon>
        <taxon>Pseudomonadati</taxon>
        <taxon>Pseudomonadota</taxon>
        <taxon>Alphaproteobacteria</taxon>
        <taxon>Rhodobacterales</taxon>
        <taxon>Roseobacteraceae</taxon>
        <taxon>Donghicola</taxon>
    </lineage>
</organism>
<keyword evidence="2" id="KW-0378">Hydrolase</keyword>
<evidence type="ECO:0000313" key="3">
    <source>
        <dbReference type="Proteomes" id="UP000238392"/>
    </source>
</evidence>
<keyword evidence="3" id="KW-1185">Reference proteome</keyword>
<dbReference type="CDD" id="cd00229">
    <property type="entry name" value="SGNH_hydrolase"/>
    <property type="match status" value="1"/>
</dbReference>
<dbReference type="InterPro" id="IPR036514">
    <property type="entry name" value="SGNH_hydro_sf"/>
</dbReference>
<dbReference type="InterPro" id="IPR013830">
    <property type="entry name" value="SGNH_hydro"/>
</dbReference>
<accession>A0A2T0W7U0</accession>
<proteinExistence type="predicted"/>
<dbReference type="Proteomes" id="UP000238392">
    <property type="component" value="Unassembled WGS sequence"/>
</dbReference>
<dbReference type="Pfam" id="PF13472">
    <property type="entry name" value="Lipase_GDSL_2"/>
    <property type="match status" value="1"/>
</dbReference>
<comment type="caution">
    <text evidence="2">The sequence shown here is derived from an EMBL/GenBank/DDBJ whole genome shotgun (WGS) entry which is preliminary data.</text>
</comment>
<dbReference type="Gene3D" id="3.40.50.1110">
    <property type="entry name" value="SGNH hydrolase"/>
    <property type="match status" value="1"/>
</dbReference>